<dbReference type="EMBL" id="OZ022408">
    <property type="protein sequence ID" value="CAK9439232.1"/>
    <property type="molecule type" value="Genomic_DNA"/>
</dbReference>
<feature type="region of interest" description="Disordered" evidence="1">
    <location>
        <begin position="146"/>
        <end position="243"/>
    </location>
</feature>
<evidence type="ECO:0000313" key="3">
    <source>
        <dbReference type="Proteomes" id="UP001497383"/>
    </source>
</evidence>
<name>A0ABP0ZQ48_9ASCO</name>
<reference evidence="2 3" key="1">
    <citation type="submission" date="2024-03" db="EMBL/GenBank/DDBJ databases">
        <authorList>
            <person name="Brejova B."/>
        </authorList>
    </citation>
    <scope>NUCLEOTIDE SEQUENCE [LARGE SCALE GENOMIC DNA]</scope>
    <source>
        <strain evidence="2 3">CBS 14171</strain>
    </source>
</reference>
<feature type="compositionally biased region" description="Basic and acidic residues" evidence="1">
    <location>
        <begin position="278"/>
        <end position="295"/>
    </location>
</feature>
<dbReference type="Proteomes" id="UP001497383">
    <property type="component" value="Chromosome 4"/>
</dbReference>
<evidence type="ECO:0000313" key="2">
    <source>
        <dbReference type="EMBL" id="CAK9439232.1"/>
    </source>
</evidence>
<gene>
    <name evidence="2" type="ORF">LODBEIA_P34550</name>
</gene>
<evidence type="ECO:0000256" key="1">
    <source>
        <dbReference type="SAM" id="MobiDB-lite"/>
    </source>
</evidence>
<dbReference type="Pfam" id="PF04000">
    <property type="entry name" value="Sas10_Utp3"/>
    <property type="match status" value="1"/>
</dbReference>
<dbReference type="RefSeq" id="XP_066830393.1">
    <property type="nucleotide sequence ID" value="XM_066973567.1"/>
</dbReference>
<dbReference type="InterPro" id="IPR007146">
    <property type="entry name" value="Sas10/Utp3/C1D"/>
</dbReference>
<feature type="compositionally biased region" description="Low complexity" evidence="1">
    <location>
        <begin position="146"/>
        <end position="156"/>
    </location>
</feature>
<feature type="region of interest" description="Disordered" evidence="1">
    <location>
        <begin position="265"/>
        <end position="357"/>
    </location>
</feature>
<dbReference type="GeneID" id="92208651"/>
<feature type="region of interest" description="Disordered" evidence="1">
    <location>
        <begin position="85"/>
        <end position="106"/>
    </location>
</feature>
<feature type="compositionally biased region" description="Basic and acidic residues" evidence="1">
    <location>
        <begin position="330"/>
        <end position="339"/>
    </location>
</feature>
<proteinExistence type="predicted"/>
<dbReference type="PANTHER" id="PTHR13237">
    <property type="entry name" value="SOMETHING ABOUT SILENCING PROTEIN 10-RELATED"/>
    <property type="match status" value="1"/>
</dbReference>
<sequence>MSELDALLSSIISSSKATKLAVDELTETLSSASEDYPDFIHNLLEKSKQAEPEGISLLQLKNQALASYINNLALIVLSHLERLEEHGDNDNSDGENKKQDDRDEAIQRSIVQRVTLEKGVKPLERKITYQIENLVRAYNKMEAQQKAASQKAESAANLADSELGSSHDQSELDSDEEDELAYRPDASSFAKLAKQGPASTGTSSTTSEKYKPPKISAMAPPTSTKSAAAATTPGTASDKATKRLQSMEEYLQDQSDLPMAEASIGSTIVQHGRGGVKTQHDRQKEREIQRYEEANFTRLPTTQTKKSFREKQRDLANQFAGEDWSMFSSRNDRDLSKDTSRKRKAGTSWDRAKKKRL</sequence>
<feature type="compositionally biased region" description="Low complexity" evidence="1">
    <location>
        <begin position="216"/>
        <end position="237"/>
    </location>
</feature>
<dbReference type="PANTHER" id="PTHR13237:SF9">
    <property type="entry name" value="NEUROGUIDIN"/>
    <property type="match status" value="1"/>
</dbReference>
<keyword evidence="3" id="KW-1185">Reference proteome</keyword>
<organism evidence="2 3">
    <name type="scientific">Lodderomyces beijingensis</name>
    <dbReference type="NCBI Taxonomy" id="1775926"/>
    <lineage>
        <taxon>Eukaryota</taxon>
        <taxon>Fungi</taxon>
        <taxon>Dikarya</taxon>
        <taxon>Ascomycota</taxon>
        <taxon>Saccharomycotina</taxon>
        <taxon>Pichiomycetes</taxon>
        <taxon>Debaryomycetaceae</taxon>
        <taxon>Candida/Lodderomyces clade</taxon>
        <taxon>Lodderomyces</taxon>
    </lineage>
</organism>
<accession>A0ABP0ZQ48</accession>
<protein>
    <submittedName>
        <fullName evidence="2">Uncharacterized protein</fullName>
    </submittedName>
</protein>